<dbReference type="EMBL" id="EF101928">
    <property type="protein sequence ID" value="ABT16859.1"/>
    <property type="molecule type" value="Genomic_DNA"/>
</dbReference>
<dbReference type="KEGG" id="vg:5470632"/>
<proteinExistence type="predicted"/>
<keyword evidence="3" id="KW-1185">Reference proteome</keyword>
<name>A7K9Y5_9PHYC</name>
<reference evidence="2 3" key="1">
    <citation type="submission" date="2006-09" db="EMBL/GenBank/DDBJ databases">
        <title>Sequence and annotation of the 288-kb ATCV-1 virus that infects an endosymbiotic Chlorella strain of the heliozoon Acanthocystis turfacea.</title>
        <authorList>
            <person name="Fitzgerald L.A."/>
            <person name="Graves M.V."/>
            <person name="Li X."/>
            <person name="Pfitzner A.J.P."/>
            <person name="Hartigan J."/>
            <person name="Van Etten J.L."/>
        </authorList>
    </citation>
    <scope>NUCLEOTIDE SEQUENCE [LARGE SCALE GENOMIC DNA]</scope>
    <source>
        <strain evidence="2 3">ATCV-1</strain>
    </source>
</reference>
<evidence type="ECO:0000313" key="3">
    <source>
        <dbReference type="Proteomes" id="UP000202420"/>
    </source>
</evidence>
<dbReference type="GeneID" id="5470632"/>
<organism evidence="2 3">
    <name type="scientific">Chlorovirus heliozoae</name>
    <dbReference type="NCBI Taxonomy" id="322019"/>
    <lineage>
        <taxon>Viruses</taxon>
        <taxon>Varidnaviria</taxon>
        <taxon>Bamfordvirae</taxon>
        <taxon>Nucleocytoviricota</taxon>
        <taxon>Megaviricetes</taxon>
        <taxon>Algavirales</taxon>
        <taxon>Phycodnaviridae</taxon>
        <taxon>Chlorovirus</taxon>
    </lineage>
</organism>
<dbReference type="OrthoDB" id="41272at10239"/>
<evidence type="ECO:0000256" key="1">
    <source>
        <dbReference type="SAM" id="MobiDB-lite"/>
    </source>
</evidence>
<evidence type="ECO:0000313" key="2">
    <source>
        <dbReference type="EMBL" id="ABT16859.1"/>
    </source>
</evidence>
<gene>
    <name evidence="2" type="primary">Z725L</name>
    <name evidence="2" type="ORF">ATCV1_Z725L</name>
</gene>
<accession>A7K9Y5</accession>
<dbReference type="RefSeq" id="YP_001427206.1">
    <property type="nucleotide sequence ID" value="NC_008724.1"/>
</dbReference>
<feature type="region of interest" description="Disordered" evidence="1">
    <location>
        <begin position="145"/>
        <end position="169"/>
    </location>
</feature>
<dbReference type="Proteomes" id="UP000202420">
    <property type="component" value="Segment"/>
</dbReference>
<sequence length="169" mass="19192">MLVCNIHMAGYVPFPFEKAVRNTKGPERSALETRRAKTTGQAGIMRTRERLNWQKRHLEQARKTHKQSMAAAGKYFMEKRKAEQNLNAIRTRISKASPVQKEAMKKSLQNAAKAAKASANAHKLWKKRVAKATEEIARVQQSIEKNTRKLNTKLAARASKPASTRRTKK</sequence>
<protein>
    <submittedName>
        <fullName evidence="2">Uncharacterized protein Z725L</fullName>
    </submittedName>
</protein>